<evidence type="ECO:0000256" key="8">
    <source>
        <dbReference type="ARBA" id="ARBA00022741"/>
    </source>
</evidence>
<keyword evidence="10 15" id="KW-0274">FAD</keyword>
<dbReference type="InterPro" id="IPR023465">
    <property type="entry name" value="Riboflavin_kinase_dom_sf"/>
</dbReference>
<reference evidence="17 18" key="1">
    <citation type="submission" date="2018-08" db="EMBL/GenBank/DDBJ databases">
        <title>Wenzhouxiangella salilacus sp. nov., a novel bacterium isolated from a saline lake in Xinjiang Province, China.</title>
        <authorList>
            <person name="Han S."/>
        </authorList>
    </citation>
    <scope>NUCLEOTIDE SEQUENCE [LARGE SCALE GENOMIC DNA]</scope>
    <source>
        <strain evidence="17 18">XDB06</strain>
    </source>
</reference>
<evidence type="ECO:0000256" key="13">
    <source>
        <dbReference type="ARBA" id="ARBA00047880"/>
    </source>
</evidence>
<evidence type="ECO:0000256" key="3">
    <source>
        <dbReference type="ARBA" id="ARBA00005201"/>
    </source>
</evidence>
<evidence type="ECO:0000256" key="2">
    <source>
        <dbReference type="ARBA" id="ARBA00004726"/>
    </source>
</evidence>
<keyword evidence="6 15" id="KW-0808">Transferase</keyword>
<dbReference type="PIRSF" id="PIRSF004491">
    <property type="entry name" value="FAD_Synth"/>
    <property type="match status" value="1"/>
</dbReference>
<keyword evidence="12" id="KW-0511">Multifunctional enzyme</keyword>
<sequence length="307" mass="34190">MRLVRHFNSDRDKLPATSVAVGNFDGLHRGHQALIDAARGGAGKLLPALMCFEPLPATFFKPDSPQPRLLSVRDKIRLTRDYGLELMFMLRFNAEFARQSPERFVRDVLVRGARAERVIVGADFRFGSRAAGNVAMLEKLGPRYGFTVERVEAVADGEERISSTRIRTALFEGDLAEAERLLGRPYRISGRVLRGRALGRDLGFPTINIRPPDPPALSGILAVRVSGDGLESHPGVASLGHRPVLGGTDWLLEVHLFDYDGDLYGKHLEVEFVEFIRNEEHFDDFEAMTEQMKQDAAKARAALKPET</sequence>
<name>A0A3E1K8R9_9GAMM</name>
<dbReference type="GO" id="GO:0009398">
    <property type="term" value="P:FMN biosynthetic process"/>
    <property type="evidence" value="ECO:0007669"/>
    <property type="project" value="UniProtKB-UniRule"/>
</dbReference>
<dbReference type="InterPro" id="IPR014729">
    <property type="entry name" value="Rossmann-like_a/b/a_fold"/>
</dbReference>
<evidence type="ECO:0000256" key="6">
    <source>
        <dbReference type="ARBA" id="ARBA00022679"/>
    </source>
</evidence>
<evidence type="ECO:0000256" key="11">
    <source>
        <dbReference type="ARBA" id="ARBA00022840"/>
    </source>
</evidence>
<evidence type="ECO:0000259" key="16">
    <source>
        <dbReference type="SMART" id="SM00904"/>
    </source>
</evidence>
<evidence type="ECO:0000256" key="10">
    <source>
        <dbReference type="ARBA" id="ARBA00022827"/>
    </source>
</evidence>
<dbReference type="EMBL" id="QUZK01000038">
    <property type="protein sequence ID" value="RFF30101.1"/>
    <property type="molecule type" value="Genomic_DNA"/>
</dbReference>
<dbReference type="GO" id="GO:0009231">
    <property type="term" value="P:riboflavin biosynthetic process"/>
    <property type="evidence" value="ECO:0007669"/>
    <property type="project" value="InterPro"/>
</dbReference>
<dbReference type="SMART" id="SM00904">
    <property type="entry name" value="Flavokinase"/>
    <property type="match status" value="1"/>
</dbReference>
<feature type="domain" description="Riboflavin kinase" evidence="16">
    <location>
        <begin position="181"/>
        <end position="304"/>
    </location>
</feature>
<dbReference type="InterPro" id="IPR002606">
    <property type="entry name" value="Riboflavin_kinase_bac"/>
</dbReference>
<comment type="similarity">
    <text evidence="15">Belongs to the ribF family.</text>
</comment>
<proteinExistence type="inferred from homology"/>
<dbReference type="NCBIfam" id="NF004159">
    <property type="entry name" value="PRK05627.1-2"/>
    <property type="match status" value="1"/>
</dbReference>
<dbReference type="GO" id="GO:0006747">
    <property type="term" value="P:FAD biosynthetic process"/>
    <property type="evidence" value="ECO:0007669"/>
    <property type="project" value="UniProtKB-UniRule"/>
</dbReference>
<dbReference type="UniPathway" id="UPA00277">
    <property type="reaction ID" value="UER00407"/>
</dbReference>
<dbReference type="GO" id="GO:0008531">
    <property type="term" value="F:riboflavin kinase activity"/>
    <property type="evidence" value="ECO:0007669"/>
    <property type="project" value="UniProtKB-UniRule"/>
</dbReference>
<dbReference type="AlphaFoldDB" id="A0A3E1K8R9"/>
<comment type="pathway">
    <text evidence="3 15">Cofactor biosynthesis; FMN biosynthesis; FMN from riboflavin (ATP route): step 1/1.</text>
</comment>
<dbReference type="FunFam" id="3.40.50.620:FF:000021">
    <property type="entry name" value="Riboflavin biosynthesis protein"/>
    <property type="match status" value="1"/>
</dbReference>
<dbReference type="NCBIfam" id="NF004160">
    <property type="entry name" value="PRK05627.1-3"/>
    <property type="match status" value="1"/>
</dbReference>
<comment type="function">
    <text evidence="1">Catalyzes the phosphorylation of riboflavin to FMN followed by the adenylation of FMN to FAD.</text>
</comment>
<dbReference type="RefSeq" id="WP_116650970.1">
    <property type="nucleotide sequence ID" value="NZ_QUZK01000038.1"/>
</dbReference>
<dbReference type="GO" id="GO:0003919">
    <property type="term" value="F:FMN adenylyltransferase activity"/>
    <property type="evidence" value="ECO:0007669"/>
    <property type="project" value="UniProtKB-UniRule"/>
</dbReference>
<evidence type="ECO:0000256" key="14">
    <source>
        <dbReference type="ARBA" id="ARBA00049494"/>
    </source>
</evidence>
<keyword evidence="4 15" id="KW-0285">Flavoprotein</keyword>
<comment type="catalytic activity">
    <reaction evidence="14 15">
        <text>FMN + ATP + H(+) = FAD + diphosphate</text>
        <dbReference type="Rhea" id="RHEA:17237"/>
        <dbReference type="ChEBI" id="CHEBI:15378"/>
        <dbReference type="ChEBI" id="CHEBI:30616"/>
        <dbReference type="ChEBI" id="CHEBI:33019"/>
        <dbReference type="ChEBI" id="CHEBI:57692"/>
        <dbReference type="ChEBI" id="CHEBI:58210"/>
        <dbReference type="EC" id="2.7.7.2"/>
    </reaction>
</comment>
<keyword evidence="18" id="KW-1185">Reference proteome</keyword>
<dbReference type="SUPFAM" id="SSF82114">
    <property type="entry name" value="Riboflavin kinase-like"/>
    <property type="match status" value="1"/>
</dbReference>
<dbReference type="InterPro" id="IPR023468">
    <property type="entry name" value="Riboflavin_kinase"/>
</dbReference>
<protein>
    <recommendedName>
        <fullName evidence="15">Riboflavin biosynthesis protein</fullName>
    </recommendedName>
    <domain>
        <recommendedName>
            <fullName evidence="15">Riboflavin kinase</fullName>
            <ecNumber evidence="15">2.7.1.26</ecNumber>
        </recommendedName>
        <alternativeName>
            <fullName evidence="15">Flavokinase</fullName>
        </alternativeName>
    </domain>
    <domain>
        <recommendedName>
            <fullName evidence="15">FMN adenylyltransferase</fullName>
            <ecNumber evidence="15">2.7.7.2</ecNumber>
        </recommendedName>
        <alternativeName>
            <fullName evidence="15">FAD pyrophosphorylase</fullName>
        </alternativeName>
        <alternativeName>
            <fullName evidence="15">FAD synthase</fullName>
        </alternativeName>
    </domain>
</protein>
<dbReference type="Proteomes" id="UP000260351">
    <property type="component" value="Unassembled WGS sequence"/>
</dbReference>
<evidence type="ECO:0000313" key="17">
    <source>
        <dbReference type="EMBL" id="RFF30101.1"/>
    </source>
</evidence>
<comment type="pathway">
    <text evidence="2 15">Cofactor biosynthesis; FAD biosynthesis; FAD from FMN: step 1/1.</text>
</comment>
<dbReference type="NCBIfam" id="TIGR00083">
    <property type="entry name" value="ribF"/>
    <property type="match status" value="1"/>
</dbReference>
<dbReference type="PANTHER" id="PTHR22749">
    <property type="entry name" value="RIBOFLAVIN KINASE/FMN ADENYLYLTRANSFERASE"/>
    <property type="match status" value="1"/>
</dbReference>
<dbReference type="EC" id="2.7.7.2" evidence="15"/>
<dbReference type="Gene3D" id="3.40.50.620">
    <property type="entry name" value="HUPs"/>
    <property type="match status" value="1"/>
</dbReference>
<dbReference type="SUPFAM" id="SSF52374">
    <property type="entry name" value="Nucleotidylyl transferase"/>
    <property type="match status" value="1"/>
</dbReference>
<comment type="catalytic activity">
    <reaction evidence="13 15">
        <text>riboflavin + ATP = FMN + ADP + H(+)</text>
        <dbReference type="Rhea" id="RHEA:14357"/>
        <dbReference type="ChEBI" id="CHEBI:15378"/>
        <dbReference type="ChEBI" id="CHEBI:30616"/>
        <dbReference type="ChEBI" id="CHEBI:57986"/>
        <dbReference type="ChEBI" id="CHEBI:58210"/>
        <dbReference type="ChEBI" id="CHEBI:456216"/>
        <dbReference type="EC" id="2.7.1.26"/>
    </reaction>
</comment>
<dbReference type="UniPathway" id="UPA00276">
    <property type="reaction ID" value="UER00406"/>
</dbReference>
<evidence type="ECO:0000256" key="7">
    <source>
        <dbReference type="ARBA" id="ARBA00022695"/>
    </source>
</evidence>
<organism evidence="17 18">
    <name type="scientific">Wenzhouxiangella sediminis</name>
    <dbReference type="NCBI Taxonomy" id="1792836"/>
    <lineage>
        <taxon>Bacteria</taxon>
        <taxon>Pseudomonadati</taxon>
        <taxon>Pseudomonadota</taxon>
        <taxon>Gammaproteobacteria</taxon>
        <taxon>Chromatiales</taxon>
        <taxon>Wenzhouxiangellaceae</taxon>
        <taxon>Wenzhouxiangella</taxon>
    </lineage>
</organism>
<dbReference type="GO" id="GO:0005524">
    <property type="term" value="F:ATP binding"/>
    <property type="evidence" value="ECO:0007669"/>
    <property type="project" value="UniProtKB-UniRule"/>
</dbReference>
<evidence type="ECO:0000256" key="12">
    <source>
        <dbReference type="ARBA" id="ARBA00023268"/>
    </source>
</evidence>
<dbReference type="PANTHER" id="PTHR22749:SF6">
    <property type="entry name" value="RIBOFLAVIN KINASE"/>
    <property type="match status" value="1"/>
</dbReference>
<dbReference type="CDD" id="cd02064">
    <property type="entry name" value="FAD_synthetase_N"/>
    <property type="match status" value="1"/>
</dbReference>
<evidence type="ECO:0000256" key="9">
    <source>
        <dbReference type="ARBA" id="ARBA00022777"/>
    </source>
</evidence>
<comment type="caution">
    <text evidence="17">The sequence shown here is derived from an EMBL/GenBank/DDBJ whole genome shotgun (WGS) entry which is preliminary data.</text>
</comment>
<dbReference type="Pfam" id="PF01687">
    <property type="entry name" value="Flavokinase"/>
    <property type="match status" value="1"/>
</dbReference>
<evidence type="ECO:0000256" key="5">
    <source>
        <dbReference type="ARBA" id="ARBA00022643"/>
    </source>
</evidence>
<dbReference type="OrthoDB" id="9803667at2"/>
<keyword evidence="11 15" id="KW-0067">ATP-binding</keyword>
<evidence type="ECO:0000313" key="18">
    <source>
        <dbReference type="Proteomes" id="UP000260351"/>
    </source>
</evidence>
<keyword evidence="9 15" id="KW-0418">Kinase</keyword>
<evidence type="ECO:0000256" key="1">
    <source>
        <dbReference type="ARBA" id="ARBA00002121"/>
    </source>
</evidence>
<evidence type="ECO:0000256" key="15">
    <source>
        <dbReference type="PIRNR" id="PIRNR004491"/>
    </source>
</evidence>
<dbReference type="Pfam" id="PF06574">
    <property type="entry name" value="FAD_syn"/>
    <property type="match status" value="1"/>
</dbReference>
<dbReference type="Gene3D" id="2.40.30.30">
    <property type="entry name" value="Riboflavin kinase-like"/>
    <property type="match status" value="1"/>
</dbReference>
<accession>A0A3E1K8R9</accession>
<dbReference type="InterPro" id="IPR015864">
    <property type="entry name" value="FAD_synthase"/>
</dbReference>
<keyword evidence="7 15" id="KW-0548">Nucleotidyltransferase</keyword>
<evidence type="ECO:0000256" key="4">
    <source>
        <dbReference type="ARBA" id="ARBA00022630"/>
    </source>
</evidence>
<dbReference type="EC" id="2.7.1.26" evidence="15"/>
<dbReference type="InterPro" id="IPR015865">
    <property type="entry name" value="Riboflavin_kinase_bac/euk"/>
</dbReference>
<gene>
    <name evidence="17" type="ORF">DZC52_09820</name>
</gene>
<keyword evidence="5 15" id="KW-0288">FMN</keyword>
<keyword evidence="8 15" id="KW-0547">Nucleotide-binding</keyword>